<feature type="compositionally biased region" description="Acidic residues" evidence="3">
    <location>
        <begin position="1097"/>
        <end position="1106"/>
    </location>
</feature>
<dbReference type="Proteomes" id="UP001162085">
    <property type="component" value="Chromosome 15"/>
</dbReference>
<keyword evidence="2" id="KW-0802">TPR repeat</keyword>
<dbReference type="InterPro" id="IPR011990">
    <property type="entry name" value="TPR-like_helical_dom_sf"/>
</dbReference>
<evidence type="ECO:0000313" key="5">
    <source>
        <dbReference type="Proteomes" id="UP001162085"/>
    </source>
</evidence>
<protein>
    <recommendedName>
        <fullName evidence="6">Ctr9p</fullName>
    </recommendedName>
</protein>
<evidence type="ECO:0008006" key="6">
    <source>
        <dbReference type="Google" id="ProtNLM"/>
    </source>
</evidence>
<organism evidence="4 5">
    <name type="scientific">Saccharomyces uvarum</name>
    <name type="common">Yeast</name>
    <name type="synonym">Saccharomyces bayanus var. uvarum</name>
    <dbReference type="NCBI Taxonomy" id="230603"/>
    <lineage>
        <taxon>Eukaryota</taxon>
        <taxon>Fungi</taxon>
        <taxon>Dikarya</taxon>
        <taxon>Ascomycota</taxon>
        <taxon>Saccharomycotina</taxon>
        <taxon>Saccharomycetes</taxon>
        <taxon>Saccharomycetales</taxon>
        <taxon>Saccharomycetaceae</taxon>
        <taxon>Saccharomyces</taxon>
    </lineage>
</organism>
<keyword evidence="5" id="KW-1185">Reference proteome</keyword>
<feature type="compositionally biased region" description="Basic and acidic residues" evidence="3">
    <location>
        <begin position="988"/>
        <end position="1015"/>
    </location>
</feature>
<gene>
    <name evidence="4" type="primary">SUVZ15G0120</name>
    <name evidence="4" type="ORF">SUVZ_15G0120</name>
</gene>
<dbReference type="PANTHER" id="PTHR14027">
    <property type="entry name" value="RNA POLYMERASE-ASSOCIATED PROTEIN CTR9"/>
    <property type="match status" value="1"/>
</dbReference>
<accession>A0ABN8WK49</accession>
<sequence>MLAERTTARIYSRSDPFALGQGNTMANTIKVEGYPSMEWPTSLDIPLKASEELVGIDLETDLPDDPTDLKTLLVEESSEKEHWLTIALAYCNHGKTNEGIRLIEMALDVFQNSERASLHTFLTWAHLNLAKGHSLSVETKEHELTQAELNLKDAIGFDPTWIGNMLATVELYYQRGHYDKALETSDLFVKSIHAEDHRSGRQSKPNCLFLLLRAKLLYQKRNYVASLKIFQELLVINPVLQPDPRIGIGLCFWQLKDPKMAIKSWQRALQINSKNTSASILVLLGEFHNSLTDSTNDEVFKETFSKALNDLNNIFSENQNNPVLLTLLQTYHYFKGDFQTVLNIYHHKILKMSPLIAKTVLSESSFWCGRAHYALGDYRKSFIMFQESLKKNEDNLLARLGLGQTQIKSHLLEESIITFENLYKTNESLQELNYILGLLYAGKTLDTKTSKTIPAKELNKLNEKALQYLERYIKLTVAKKNQLIISRVYLVISQLYESQNQYKISLDYLSKALEEMEFVNKDEVPLEILNNLACYHFINGDLTKADNLFKQAKAKVSDVNKAVDITLEYNIARTSEKTDWEKSESIYSQITSSHPSYISARIRNLYIKFAHSKIDDSDMSTEINDLLEMNKSDLEMRSFYGWYLKNSKERKNSEKSTSHNKETLVKYNSHDAYALISLANLYVTIARDGKKSRNPKEQEKSKHSYLKAIQLYQKVLQIDPFNVFAAQGVAIIFAESKRLGPALEILRKIRDSLDNEDVQLNLAHCLLEMREFGKAIENYELVLKKFDNESTRPHILNLLGRAWYSRGMKERSVSFFQKALENAKTALELFVQQSVKNKFIYSVKFNIALLQFQIAETLRRSNPKFRTVQQIKDSLEGLKEGLVLFKELNDLKEFNMIPKEELEQRIQLGETTMKSALERSLNEQEEFEKDQNAKIDEARKTLEENELKEQERIKLEEEAKRLKLERQTEEYKRLQDEAQKLIQEREAMAVSEHDVKDDHDSDLSDKDNEYDEGKPKQKKKRPSKMKNEGEPKRRKATKKVVSDSDEDEDDMIKKSSHIKGKKSQLSNEFIEDSDEEEAQMSGSENNQKDNNNNNNNDNDDDNDELF</sequence>
<dbReference type="InterPro" id="IPR031101">
    <property type="entry name" value="Ctr9"/>
</dbReference>
<evidence type="ECO:0000256" key="3">
    <source>
        <dbReference type="SAM" id="MobiDB-lite"/>
    </source>
</evidence>
<evidence type="ECO:0000256" key="1">
    <source>
        <dbReference type="ARBA" id="ARBA00022737"/>
    </source>
</evidence>
<proteinExistence type="predicted"/>
<name>A0ABN8WK49_SACUV</name>
<feature type="region of interest" description="Disordered" evidence="3">
    <location>
        <begin position="988"/>
        <end position="1106"/>
    </location>
</feature>
<dbReference type="SUPFAM" id="SSF81901">
    <property type="entry name" value="HCP-like"/>
    <property type="match status" value="1"/>
</dbReference>
<evidence type="ECO:0000256" key="2">
    <source>
        <dbReference type="ARBA" id="ARBA00022803"/>
    </source>
</evidence>
<reference evidence="4" key="1">
    <citation type="submission" date="2022-10" db="EMBL/GenBank/DDBJ databases">
        <authorList>
            <person name="Byrne P K."/>
        </authorList>
    </citation>
    <scope>NUCLEOTIDE SEQUENCE</scope>
    <source>
        <strain evidence="4">ZP964</strain>
    </source>
</reference>
<feature type="compositionally biased region" description="Acidic residues" evidence="3">
    <location>
        <begin position="1069"/>
        <end position="1078"/>
    </location>
</feature>
<keyword evidence="1" id="KW-0677">Repeat</keyword>
<evidence type="ECO:0000313" key="4">
    <source>
        <dbReference type="EMBL" id="CAI4052471.1"/>
    </source>
</evidence>
<dbReference type="EMBL" id="OX365942">
    <property type="protein sequence ID" value="CAI4052471.1"/>
    <property type="molecule type" value="Genomic_DNA"/>
</dbReference>
<dbReference type="SMART" id="SM00028">
    <property type="entry name" value="TPR"/>
    <property type="match status" value="9"/>
</dbReference>
<dbReference type="PANTHER" id="PTHR14027:SF2">
    <property type="entry name" value="RNA POLYMERASE-ASSOCIATED PROTEIN CTR9 HOMOLOG"/>
    <property type="match status" value="1"/>
</dbReference>
<dbReference type="SUPFAM" id="SSF48452">
    <property type="entry name" value="TPR-like"/>
    <property type="match status" value="3"/>
</dbReference>
<dbReference type="Gene3D" id="1.25.40.10">
    <property type="entry name" value="Tetratricopeptide repeat domain"/>
    <property type="match status" value="3"/>
</dbReference>
<dbReference type="InterPro" id="IPR019734">
    <property type="entry name" value="TPR_rpt"/>
</dbReference>